<feature type="compositionally biased region" description="Polar residues" evidence="1">
    <location>
        <begin position="220"/>
        <end position="231"/>
    </location>
</feature>
<proteinExistence type="predicted"/>
<dbReference type="Proteomes" id="UP000053947">
    <property type="component" value="Unassembled WGS sequence"/>
</dbReference>
<organism evidence="2 3">
    <name type="scientific">Dehalogenimonas alkenigignens</name>
    <dbReference type="NCBI Taxonomy" id="1217799"/>
    <lineage>
        <taxon>Bacteria</taxon>
        <taxon>Bacillati</taxon>
        <taxon>Chloroflexota</taxon>
        <taxon>Dehalococcoidia</taxon>
        <taxon>Dehalococcoidales</taxon>
        <taxon>Dehalococcoidaceae</taxon>
        <taxon>Dehalogenimonas</taxon>
    </lineage>
</organism>
<name>A0A0W0GIV5_9CHLR</name>
<keyword evidence="3" id="KW-1185">Reference proteome</keyword>
<accession>A0A0W0GIV5</accession>
<comment type="caution">
    <text evidence="2">The sequence shown here is derived from an EMBL/GenBank/DDBJ whole genome shotgun (WGS) entry which is preliminary data.</text>
</comment>
<gene>
    <name evidence="2" type="ORF">DEALK_13580</name>
</gene>
<evidence type="ECO:0000256" key="1">
    <source>
        <dbReference type="SAM" id="MobiDB-lite"/>
    </source>
</evidence>
<reference evidence="2 3" key="1">
    <citation type="submission" date="2015-06" db="EMBL/GenBank/DDBJ databases">
        <title>Genome sequence of the organohalide-respiring Dehalogenimonas alkenigignens type strain (IP3-3T).</title>
        <authorList>
            <person name="Key T.A."/>
            <person name="Richmond D.P."/>
            <person name="Bowman K.S."/>
            <person name="Cho Y.-J."/>
            <person name="Chun J."/>
            <person name="da Costa M.S."/>
            <person name="Rainey F.A."/>
            <person name="Moe W.M."/>
        </authorList>
    </citation>
    <scope>NUCLEOTIDE SEQUENCE [LARGE SCALE GENOMIC DNA]</scope>
    <source>
        <strain evidence="2 3">IP3-3</strain>
    </source>
</reference>
<dbReference type="OrthoDB" id="9785619at2"/>
<dbReference type="AlphaFoldDB" id="A0A0W0GIV5"/>
<evidence type="ECO:0000313" key="2">
    <source>
        <dbReference type="EMBL" id="KTB48512.1"/>
    </source>
</evidence>
<dbReference type="EMBL" id="LFDV01000002">
    <property type="protein sequence ID" value="KTB48512.1"/>
    <property type="molecule type" value="Genomic_DNA"/>
</dbReference>
<protein>
    <submittedName>
        <fullName evidence="2">Uncharacterized protein</fullName>
    </submittedName>
</protein>
<feature type="compositionally biased region" description="Basic and acidic residues" evidence="1">
    <location>
        <begin position="197"/>
        <end position="210"/>
    </location>
</feature>
<dbReference type="RefSeq" id="WP_058439483.1">
    <property type="nucleotide sequence ID" value="NZ_KQ758903.1"/>
</dbReference>
<dbReference type="STRING" id="1217799.DEALK_13580"/>
<sequence length="231" mass="26095">MSEEIGRIERPEAASFKGKRKLYVVPLIFEWPEAAPEYTALFSRYWEEVSEQLRNLSSRIGPVKYVFHEGADHSGDAAIAHLEKYTPRSHAIVVSLVSSGAVVSQLEDRELVSETLDWERFIMMGFASTKVAKTVTDNYRSAMKKRYDFMVTRINETIKPDETGVLFLREGYPIQYPAGIEVFSVSPPSLDEINRYLRNHPTELKDREVEPETSADDSPSDGTPASDVTGN</sequence>
<feature type="region of interest" description="Disordered" evidence="1">
    <location>
        <begin position="197"/>
        <end position="231"/>
    </location>
</feature>
<evidence type="ECO:0000313" key="3">
    <source>
        <dbReference type="Proteomes" id="UP000053947"/>
    </source>
</evidence>